<dbReference type="AlphaFoldDB" id="A0A8H5F6B7"/>
<feature type="region of interest" description="Disordered" evidence="1">
    <location>
        <begin position="159"/>
        <end position="191"/>
    </location>
</feature>
<accession>A0A8H5F6B7</accession>
<keyword evidence="3" id="KW-1185">Reference proteome</keyword>
<evidence type="ECO:0000313" key="2">
    <source>
        <dbReference type="EMBL" id="KAF5325420.1"/>
    </source>
</evidence>
<evidence type="ECO:0000256" key="1">
    <source>
        <dbReference type="SAM" id="MobiDB-lite"/>
    </source>
</evidence>
<protein>
    <submittedName>
        <fullName evidence="2">Uncharacterized protein</fullName>
    </submittedName>
</protein>
<organism evidence="2 3">
    <name type="scientific">Psilocybe cf. subviscida</name>
    <dbReference type="NCBI Taxonomy" id="2480587"/>
    <lineage>
        <taxon>Eukaryota</taxon>
        <taxon>Fungi</taxon>
        <taxon>Dikarya</taxon>
        <taxon>Basidiomycota</taxon>
        <taxon>Agaricomycotina</taxon>
        <taxon>Agaricomycetes</taxon>
        <taxon>Agaricomycetidae</taxon>
        <taxon>Agaricales</taxon>
        <taxon>Agaricineae</taxon>
        <taxon>Strophariaceae</taxon>
        <taxon>Psilocybe</taxon>
    </lineage>
</organism>
<feature type="region of interest" description="Disordered" evidence="1">
    <location>
        <begin position="218"/>
        <end position="237"/>
    </location>
</feature>
<gene>
    <name evidence="2" type="ORF">D9619_010024</name>
</gene>
<feature type="compositionally biased region" description="Basic and acidic residues" evidence="1">
    <location>
        <begin position="159"/>
        <end position="168"/>
    </location>
</feature>
<dbReference type="Proteomes" id="UP000567179">
    <property type="component" value="Unassembled WGS sequence"/>
</dbReference>
<evidence type="ECO:0000313" key="3">
    <source>
        <dbReference type="Proteomes" id="UP000567179"/>
    </source>
</evidence>
<sequence>MEDVLQSYPHVTHKRLKDVTHCHLLARQRRPEGTPIRAYVADPHSSDWSCRLSSEHHSGTERDLPPCLTRLASKSYRTAHTLEQRQLAAPSGPAVPGPVPRPLAVVLTLNHAPAPRRTTHAWCELGRNLLEFDIAAPGGHLTAHMHGSQHVAAFIPPHHEQRPKRDQAVPHPQAALRGPSSGEAVDPSLGASSKRRLSIAVGADLLLDLTLPPPLHPSVLSSTATQHTDSAENSARVERDITARAPNGHLTMPGRSTGVVSPRRLSVSHPWLYCDYAFIPLHREYGAIRHAIRHMSCMQYDTT</sequence>
<reference evidence="2 3" key="1">
    <citation type="journal article" date="2020" name="ISME J.">
        <title>Uncovering the hidden diversity of litter-decomposition mechanisms in mushroom-forming fungi.</title>
        <authorList>
            <person name="Floudas D."/>
            <person name="Bentzer J."/>
            <person name="Ahren D."/>
            <person name="Johansson T."/>
            <person name="Persson P."/>
            <person name="Tunlid A."/>
        </authorList>
    </citation>
    <scope>NUCLEOTIDE SEQUENCE [LARGE SCALE GENOMIC DNA]</scope>
    <source>
        <strain evidence="2 3">CBS 101986</strain>
    </source>
</reference>
<name>A0A8H5F6B7_9AGAR</name>
<comment type="caution">
    <text evidence="2">The sequence shown here is derived from an EMBL/GenBank/DDBJ whole genome shotgun (WGS) entry which is preliminary data.</text>
</comment>
<dbReference type="EMBL" id="JAACJJ010000015">
    <property type="protein sequence ID" value="KAF5325420.1"/>
    <property type="molecule type" value="Genomic_DNA"/>
</dbReference>
<feature type="compositionally biased region" description="Polar residues" evidence="1">
    <location>
        <begin position="223"/>
        <end position="233"/>
    </location>
</feature>
<proteinExistence type="predicted"/>